<evidence type="ECO:0000256" key="4">
    <source>
        <dbReference type="HAMAP-Rule" id="MF_00928"/>
    </source>
</evidence>
<comment type="caution">
    <text evidence="5">The sequence shown here is derived from an EMBL/GenBank/DDBJ whole genome shotgun (WGS) entry which is preliminary data.</text>
</comment>
<dbReference type="RefSeq" id="WP_036675569.1">
    <property type="nucleotide sequence ID" value="NZ_MKQP01000030.1"/>
</dbReference>
<keyword evidence="5" id="KW-0378">Hydrolase</keyword>
<organism evidence="5 6">
    <name type="scientific">Paenibacillus odorifer</name>
    <dbReference type="NCBI Taxonomy" id="189426"/>
    <lineage>
        <taxon>Bacteria</taxon>
        <taxon>Bacillati</taxon>
        <taxon>Bacillota</taxon>
        <taxon>Bacilli</taxon>
        <taxon>Bacillales</taxon>
        <taxon>Paenibacillaceae</taxon>
        <taxon>Paenibacillus</taxon>
    </lineage>
</organism>
<dbReference type="InterPro" id="IPR007184">
    <property type="entry name" value="Mannoside_phosphorylase"/>
</dbReference>
<dbReference type="GO" id="GO:0016798">
    <property type="term" value="F:hydrolase activity, acting on glycosyl bonds"/>
    <property type="evidence" value="ECO:0007669"/>
    <property type="project" value="UniProtKB-KW"/>
</dbReference>
<comment type="catalytic activity">
    <reaction evidence="4">
        <text>beta-D-mannosyl-(1-&gt;4)-D-glucose + phosphate = alpha-D-mannose 1-phosphate + D-glucose</text>
        <dbReference type="Rhea" id="RHEA:32531"/>
        <dbReference type="ChEBI" id="CHEBI:4167"/>
        <dbReference type="ChEBI" id="CHEBI:43474"/>
        <dbReference type="ChEBI" id="CHEBI:58409"/>
        <dbReference type="ChEBI" id="CHEBI:64351"/>
        <dbReference type="EC" id="2.4.1.281"/>
    </reaction>
</comment>
<keyword evidence="5" id="KW-0326">Glycosidase</keyword>
<protein>
    <recommendedName>
        <fullName evidence="4">4-O-beta-D-mannosyl-D-glucose phosphorylase</fullName>
        <shortName evidence="4">MGP</shortName>
        <shortName evidence="4">Mannosylglucose phosphorylase</shortName>
        <ecNumber evidence="4">2.4.1.281</ecNumber>
    </recommendedName>
</protein>
<keyword evidence="1 4" id="KW-0328">Glycosyltransferase</keyword>
<dbReference type="Gene3D" id="2.115.10.20">
    <property type="entry name" value="Glycosyl hydrolase domain, family 43"/>
    <property type="match status" value="1"/>
</dbReference>
<dbReference type="InterPro" id="IPR023296">
    <property type="entry name" value="Glyco_hydro_beta-prop_sf"/>
</dbReference>
<name>A0A1R0X540_9BACL</name>
<dbReference type="GO" id="GO:0016758">
    <property type="term" value="F:hexosyltransferase activity"/>
    <property type="evidence" value="ECO:0007669"/>
    <property type="project" value="UniProtKB-UniRule"/>
</dbReference>
<dbReference type="EMBL" id="MKQP01000030">
    <property type="protein sequence ID" value="OMD29433.1"/>
    <property type="molecule type" value="Genomic_DNA"/>
</dbReference>
<proteinExistence type="inferred from homology"/>
<dbReference type="PANTHER" id="PTHR34106:SF1">
    <property type="entry name" value="1,4-BETA-MANNOSYL-N-ACETYLGLUCOSAMINE PHOSPHORYLASE"/>
    <property type="match status" value="1"/>
</dbReference>
<dbReference type="InterPro" id="IPR028583">
    <property type="entry name" value="Man_Glc_phosphorylase"/>
</dbReference>
<dbReference type="HAMAP" id="MF_00928">
    <property type="entry name" value="Man_Glc_phosphorylase"/>
    <property type="match status" value="1"/>
</dbReference>
<gene>
    <name evidence="5" type="ORF">BJP51_22695</name>
</gene>
<evidence type="ECO:0000313" key="6">
    <source>
        <dbReference type="Proteomes" id="UP000187465"/>
    </source>
</evidence>
<accession>A0A1R0X540</accession>
<keyword evidence="4" id="KW-0961">Cell wall biogenesis/degradation</keyword>
<dbReference type="GO" id="GO:0071555">
    <property type="term" value="P:cell wall organization"/>
    <property type="evidence" value="ECO:0007669"/>
    <property type="project" value="UniProtKB-KW"/>
</dbReference>
<dbReference type="SUPFAM" id="SSF75005">
    <property type="entry name" value="Arabinanase/levansucrase/invertase"/>
    <property type="match status" value="1"/>
</dbReference>
<keyword evidence="4" id="KW-0119">Carbohydrate metabolism</keyword>
<evidence type="ECO:0000256" key="2">
    <source>
        <dbReference type="ARBA" id="ARBA00022679"/>
    </source>
</evidence>
<evidence type="ECO:0000256" key="3">
    <source>
        <dbReference type="ARBA" id="ARBA00024356"/>
    </source>
</evidence>
<dbReference type="Proteomes" id="UP000187465">
    <property type="component" value="Unassembled WGS sequence"/>
</dbReference>
<keyword evidence="2 4" id="KW-0808">Transferase</keyword>
<dbReference type="PANTHER" id="PTHR34106">
    <property type="entry name" value="GLYCOSIDASE"/>
    <property type="match status" value="1"/>
</dbReference>
<dbReference type="PIRSF" id="PIRSF016202">
    <property type="entry name" value="PH1107"/>
    <property type="match status" value="1"/>
</dbReference>
<comment type="function">
    <text evidence="4">Converts 4-O-beta-D-mannopyranosyl-D-glucopyranose (Man-Glc) to mannose 1-phosphate (Man1P) and glucose.</text>
</comment>
<dbReference type="Pfam" id="PF04041">
    <property type="entry name" value="Glyco_hydro_130"/>
    <property type="match status" value="1"/>
</dbReference>
<comment type="similarity">
    <text evidence="3 4">Belongs to the glycosyl hydrolase 130 family.</text>
</comment>
<reference evidence="5 6" key="1">
    <citation type="submission" date="2016-10" db="EMBL/GenBank/DDBJ databases">
        <title>Paenibacillus species isolates.</title>
        <authorList>
            <person name="Beno S.M."/>
        </authorList>
    </citation>
    <scope>NUCLEOTIDE SEQUENCE [LARGE SCALE GENOMIC DNA]</scope>
    <source>
        <strain evidence="5 6">FSL H7-0604</strain>
    </source>
</reference>
<evidence type="ECO:0000313" key="5">
    <source>
        <dbReference type="EMBL" id="OMD29433.1"/>
    </source>
</evidence>
<evidence type="ECO:0000256" key="1">
    <source>
        <dbReference type="ARBA" id="ARBA00022676"/>
    </source>
</evidence>
<dbReference type="AlphaFoldDB" id="A0A1R0X540"/>
<dbReference type="GO" id="GO:0005975">
    <property type="term" value="P:carbohydrate metabolic process"/>
    <property type="evidence" value="ECO:0007669"/>
    <property type="project" value="UniProtKB-UniRule"/>
</dbReference>
<sequence>MSSLFQERKQQLTERYEALIARKNEKLPYGNGIYDRYTHPLLTAEHAPLIWRYDFNPDTNPYFAERIGVNGVFNPGAIALNGKFYLVARVEGNDRKSFFAVAESDNGVDGFRFWDHPVVLPETEVPDINVYDMRLVSHEDGWIYGLFCTERKDPEAPHGDLSSAVAQCGIVRTKDLKTWERLADLKTGSAQQRNVVLHPEFVDGKYAFYTRPQDGFIDAGSGGGIGWGLSDTIEDAVITSETIMDERHYHTIKEVKNGQGPAPIKTAKGWLHIAHGVRNTAAGLRYVLYAFLSDLDEPNKVTHSPGGHFIAPDGEERVGDVSNVVFCNGVIARDNGEIYIYYASSDTRIHVATTTVDQMLDYVLNTPEDPLRSYACVQQRIALIDRNLAL</sequence>
<dbReference type="EC" id="2.4.1.281" evidence="4"/>